<dbReference type="Gene3D" id="1.25.40.10">
    <property type="entry name" value="Tetratricopeptide repeat domain"/>
    <property type="match status" value="1"/>
</dbReference>
<dbReference type="EMBL" id="JAATJC010000001">
    <property type="protein sequence ID" value="NJC06566.1"/>
    <property type="molecule type" value="Genomic_DNA"/>
</dbReference>
<name>A0A7X5YAH9_9SPHN</name>
<keyword evidence="1" id="KW-0732">Signal</keyword>
<evidence type="ECO:0000313" key="2">
    <source>
        <dbReference type="EMBL" id="NJC06566.1"/>
    </source>
</evidence>
<dbReference type="Proteomes" id="UP000558192">
    <property type="component" value="Unassembled WGS sequence"/>
</dbReference>
<dbReference type="SUPFAM" id="SSF48452">
    <property type="entry name" value="TPR-like"/>
    <property type="match status" value="1"/>
</dbReference>
<evidence type="ECO:0000313" key="3">
    <source>
        <dbReference type="Proteomes" id="UP000558192"/>
    </source>
</evidence>
<dbReference type="AlphaFoldDB" id="A0A7X5YAH9"/>
<gene>
    <name evidence="2" type="ORF">GGQ97_002359</name>
</gene>
<keyword evidence="3" id="KW-1185">Reference proteome</keyword>
<feature type="chain" id="PRO_5030931890" description="DUF1570 domain-containing protein" evidence="1">
    <location>
        <begin position="17"/>
        <end position="502"/>
    </location>
</feature>
<feature type="signal peptide" evidence="1">
    <location>
        <begin position="1"/>
        <end position="16"/>
    </location>
</feature>
<organism evidence="2 3">
    <name type="scientific">Sphingomonas kaistensis</name>
    <dbReference type="NCBI Taxonomy" id="298708"/>
    <lineage>
        <taxon>Bacteria</taxon>
        <taxon>Pseudomonadati</taxon>
        <taxon>Pseudomonadota</taxon>
        <taxon>Alphaproteobacteria</taxon>
        <taxon>Sphingomonadales</taxon>
        <taxon>Sphingomonadaceae</taxon>
        <taxon>Sphingomonas</taxon>
    </lineage>
</organism>
<dbReference type="InterPro" id="IPR011990">
    <property type="entry name" value="TPR-like_helical_dom_sf"/>
</dbReference>
<accession>A0A7X5YAH9</accession>
<reference evidence="2 3" key="1">
    <citation type="submission" date="2020-03" db="EMBL/GenBank/DDBJ databases">
        <title>Genomic Encyclopedia of Type Strains, Phase IV (KMG-IV): sequencing the most valuable type-strain genomes for metagenomic binning, comparative biology and taxonomic classification.</title>
        <authorList>
            <person name="Goeker M."/>
        </authorList>
    </citation>
    <scope>NUCLEOTIDE SEQUENCE [LARGE SCALE GENOMIC DNA]</scope>
    <source>
        <strain evidence="2 3">DSM 16846</strain>
    </source>
</reference>
<sequence length="502" mass="54871">MLAATLSVAATSPAFAAWHEARTKHFIIYSEQRPAELKTYAEKLERFDAAVRQVRGYADPPLTDGARLTIFDLPNIVAVQKLLPRQMNAAGFYIPRASGAVAFVSSSDKSLGGSLRADHLLQHEYTHHLMLTDPESPLAAWLVEGTAEFFGTAEVEKNGGVKIGFPPQGRANTILRDLGFSAGDLLSGARPKTDLERSSVYAKGWLLTHYLAFNQARRGQLGRYVNGLARGEPFAKAAVAAFGDLKQLDKEIDVYGSKTFAALRVQPGPAPTVEIRRLSEGEAAIMPMRIRTDRGLRPVDLPVVTEQTRAIAARYPDDPAVLAVLAEVELSARRFWPAVAAADRALAKDPKHIGAMITKGRALLGEARGKGSKADWTEVRRWLIQANRADTENAEPLFLYYQTFQAAGQKPTADAIKGLYYAHVLAPHDMGLRFNVVRQRLTDGEIPAALRSFAPIVANPHIDLDKRPKLLEALQKMQANDAAGALAAIEVDYRARQGDPVD</sequence>
<proteinExistence type="predicted"/>
<protein>
    <recommendedName>
        <fullName evidence="4">DUF1570 domain-containing protein</fullName>
    </recommendedName>
</protein>
<comment type="caution">
    <text evidence="2">The sequence shown here is derived from an EMBL/GenBank/DDBJ whole genome shotgun (WGS) entry which is preliminary data.</text>
</comment>
<evidence type="ECO:0008006" key="4">
    <source>
        <dbReference type="Google" id="ProtNLM"/>
    </source>
</evidence>
<evidence type="ECO:0000256" key="1">
    <source>
        <dbReference type="SAM" id="SignalP"/>
    </source>
</evidence>
<dbReference type="RefSeq" id="WP_168069856.1">
    <property type="nucleotide sequence ID" value="NZ_JAATJC010000001.1"/>
</dbReference>